<accession>A0A0F2M3W1</accession>
<evidence type="ECO:0000256" key="1">
    <source>
        <dbReference type="SAM" id="MobiDB-lite"/>
    </source>
</evidence>
<evidence type="ECO:0000313" key="2">
    <source>
        <dbReference type="EMBL" id="KJR83455.1"/>
    </source>
</evidence>
<evidence type="ECO:0000313" key="3">
    <source>
        <dbReference type="Proteomes" id="UP000033710"/>
    </source>
</evidence>
<dbReference type="EMBL" id="AXCR01000010">
    <property type="protein sequence ID" value="KJR83455.1"/>
    <property type="molecule type" value="Genomic_DNA"/>
</dbReference>
<feature type="compositionally biased region" description="Basic and acidic residues" evidence="1">
    <location>
        <begin position="19"/>
        <end position="32"/>
    </location>
</feature>
<name>A0A0F2M3W1_SPOSC</name>
<feature type="compositionally biased region" description="Basic and acidic residues" evidence="1">
    <location>
        <begin position="40"/>
        <end position="54"/>
    </location>
</feature>
<feature type="region of interest" description="Disordered" evidence="1">
    <location>
        <begin position="1"/>
        <end position="78"/>
    </location>
</feature>
<dbReference type="RefSeq" id="XP_016586131.1">
    <property type="nucleotide sequence ID" value="XM_016731542.1"/>
</dbReference>
<dbReference type="KEGG" id="ssck:SPSK_04747"/>
<gene>
    <name evidence="2" type="ORF">SPSK_04747</name>
</gene>
<dbReference type="AlphaFoldDB" id="A0A0F2M3W1"/>
<proteinExistence type="predicted"/>
<protein>
    <submittedName>
        <fullName evidence="2">Uncharacterized protein</fullName>
    </submittedName>
</protein>
<reference evidence="2 3" key="2">
    <citation type="journal article" date="2015" name="Eukaryot. Cell">
        <title>Asexual propagation of a virulent clone complex in a human and feline outbreak of sporotrichosis.</title>
        <authorList>
            <person name="Teixeira Mde M."/>
            <person name="Rodrigues A.M."/>
            <person name="Tsui C.K."/>
            <person name="de Almeida L.G."/>
            <person name="Van Diepeningen A.D."/>
            <person name="van den Ende B.G."/>
            <person name="Fernandes G.F."/>
            <person name="Kano R."/>
            <person name="Hamelin R.C."/>
            <person name="Lopes-Bezerra L.M."/>
            <person name="Vasconcelos A.T."/>
            <person name="de Hoog S."/>
            <person name="de Camargo Z.P."/>
            <person name="Felipe M.S."/>
        </authorList>
    </citation>
    <scope>NUCLEOTIDE SEQUENCE [LARGE SCALE GENOMIC DNA]</scope>
    <source>
        <strain evidence="2 3">1099-18</strain>
    </source>
</reference>
<dbReference type="Proteomes" id="UP000033710">
    <property type="component" value="Unassembled WGS sequence"/>
</dbReference>
<sequence>MQNARQGQMASRRQIKRGKQAEKTKKGTRGFEDAAGGRSSEGREPMERGVEEKGRRKASRFLWLRHSGVSKQNGMEEG</sequence>
<feature type="compositionally biased region" description="Polar residues" evidence="1">
    <location>
        <begin position="1"/>
        <end position="11"/>
    </location>
</feature>
<organism evidence="2 3">
    <name type="scientific">Sporothrix schenckii 1099-18</name>
    <dbReference type="NCBI Taxonomy" id="1397361"/>
    <lineage>
        <taxon>Eukaryota</taxon>
        <taxon>Fungi</taxon>
        <taxon>Dikarya</taxon>
        <taxon>Ascomycota</taxon>
        <taxon>Pezizomycotina</taxon>
        <taxon>Sordariomycetes</taxon>
        <taxon>Sordariomycetidae</taxon>
        <taxon>Ophiostomatales</taxon>
        <taxon>Ophiostomataceae</taxon>
        <taxon>Sporothrix</taxon>
    </lineage>
</organism>
<feature type="compositionally biased region" description="Polar residues" evidence="1">
    <location>
        <begin position="69"/>
        <end position="78"/>
    </location>
</feature>
<comment type="caution">
    <text evidence="2">The sequence shown here is derived from an EMBL/GenBank/DDBJ whole genome shotgun (WGS) entry which is preliminary data.</text>
</comment>
<dbReference type="VEuPathDB" id="FungiDB:SPSK_04747"/>
<reference evidence="2 3" key="1">
    <citation type="journal article" date="2014" name="BMC Genomics">
        <title>Comparative genomics of the major fungal agents of human and animal Sporotrichosis: Sporothrix schenckii and Sporothrix brasiliensis.</title>
        <authorList>
            <person name="Teixeira M.M."/>
            <person name="de Almeida L.G."/>
            <person name="Kubitschek-Barreira P."/>
            <person name="Alves F.L."/>
            <person name="Kioshima E.S."/>
            <person name="Abadio A.K."/>
            <person name="Fernandes L."/>
            <person name="Derengowski L.S."/>
            <person name="Ferreira K.S."/>
            <person name="Souza R.C."/>
            <person name="Ruiz J.C."/>
            <person name="de Andrade N.C."/>
            <person name="Paes H.C."/>
            <person name="Nicola A.M."/>
            <person name="Albuquerque P."/>
            <person name="Gerber A.L."/>
            <person name="Martins V.P."/>
            <person name="Peconick L.D."/>
            <person name="Neto A.V."/>
            <person name="Chaucanez C.B."/>
            <person name="Silva P.A."/>
            <person name="Cunha O.L."/>
            <person name="de Oliveira F.F."/>
            <person name="dos Santos T.C."/>
            <person name="Barros A.L."/>
            <person name="Soares M.A."/>
            <person name="de Oliveira L.M."/>
            <person name="Marini M.M."/>
            <person name="Villalobos-Duno H."/>
            <person name="Cunha M.M."/>
            <person name="de Hoog S."/>
            <person name="da Silveira J.F."/>
            <person name="Henrissat B."/>
            <person name="Nino-Vega G.A."/>
            <person name="Cisalpino P.S."/>
            <person name="Mora-Montes H.M."/>
            <person name="Almeida S.R."/>
            <person name="Stajich J.E."/>
            <person name="Lopes-Bezerra L.M."/>
            <person name="Vasconcelos A.T."/>
            <person name="Felipe M.S."/>
        </authorList>
    </citation>
    <scope>NUCLEOTIDE SEQUENCE [LARGE SCALE GENOMIC DNA]</scope>
    <source>
        <strain evidence="2 3">1099-18</strain>
    </source>
</reference>
<dbReference type="GeneID" id="27666819"/>